<sequence>MLDAALHKAHGYAPEFGGGLSNHAPMVMEVMEALGQKARIPDWLEHYKSQLEPFPSTDSQSGSPTLGNPSHVPSWLAHWREEIQQSGYENTLRDALPRLLPGISASAGHGLLRVAHATRSLERHQTPERLEELAHGLTYWSTTFARLPGVAGSKGNQNPLSALKTLKLVPPESRSKEGLIQPRLQVLERTPDFKHLVNQVQAEDPEFLDQLTELFARIFLNHHGSHGVVFLHAFTGPSALRLLESYLSREDTVRALKYA</sequence>
<name>A0A7Y2EAM4_UNCEI</name>
<reference evidence="1 2" key="1">
    <citation type="submission" date="2020-03" db="EMBL/GenBank/DDBJ databases">
        <title>Metabolic flexibility allows generalist bacteria to become dominant in a frequently disturbed ecosystem.</title>
        <authorList>
            <person name="Chen Y.-J."/>
            <person name="Leung P.M."/>
            <person name="Bay S.K."/>
            <person name="Hugenholtz P."/>
            <person name="Kessler A.J."/>
            <person name="Shelley G."/>
            <person name="Waite D.W."/>
            <person name="Cook P.L."/>
            <person name="Greening C."/>
        </authorList>
    </citation>
    <scope>NUCLEOTIDE SEQUENCE [LARGE SCALE GENOMIC DNA]</scope>
    <source>
        <strain evidence="1">SS_bin_28</strain>
    </source>
</reference>
<organism evidence="1 2">
    <name type="scientific">Eiseniibacteriota bacterium</name>
    <dbReference type="NCBI Taxonomy" id="2212470"/>
    <lineage>
        <taxon>Bacteria</taxon>
        <taxon>Candidatus Eiseniibacteriota</taxon>
    </lineage>
</organism>
<accession>A0A7Y2EAM4</accession>
<feature type="non-terminal residue" evidence="1">
    <location>
        <position position="259"/>
    </location>
</feature>
<dbReference type="Proteomes" id="UP000547674">
    <property type="component" value="Unassembled WGS sequence"/>
</dbReference>
<gene>
    <name evidence="1" type="ORF">HKN21_16240</name>
</gene>
<evidence type="ECO:0000313" key="2">
    <source>
        <dbReference type="Proteomes" id="UP000547674"/>
    </source>
</evidence>
<protein>
    <submittedName>
        <fullName evidence="1">DUF4243 domain-containing protein</fullName>
    </submittedName>
</protein>
<evidence type="ECO:0000313" key="1">
    <source>
        <dbReference type="EMBL" id="NNF08313.1"/>
    </source>
</evidence>
<dbReference type="AlphaFoldDB" id="A0A7Y2EAM4"/>
<proteinExistence type="predicted"/>
<dbReference type="EMBL" id="JABDJR010000651">
    <property type="protein sequence ID" value="NNF08313.1"/>
    <property type="molecule type" value="Genomic_DNA"/>
</dbReference>
<comment type="caution">
    <text evidence="1">The sequence shown here is derived from an EMBL/GenBank/DDBJ whole genome shotgun (WGS) entry which is preliminary data.</text>
</comment>